<accession>A0A1B7HG66</accession>
<dbReference type="SMART" id="SM00857">
    <property type="entry name" value="Resolvase"/>
    <property type="match status" value="1"/>
</dbReference>
<name>A0A1B7HG66_9ENTR</name>
<dbReference type="GO" id="GO:0003677">
    <property type="term" value="F:DNA binding"/>
    <property type="evidence" value="ECO:0007669"/>
    <property type="project" value="UniProtKB-KW"/>
</dbReference>
<dbReference type="EMBL" id="LXEO01000076">
    <property type="protein sequence ID" value="OAT14619.1"/>
    <property type="molecule type" value="Genomic_DNA"/>
</dbReference>
<dbReference type="Pfam" id="PF00239">
    <property type="entry name" value="Resolvase"/>
    <property type="match status" value="1"/>
</dbReference>
<dbReference type="Proteomes" id="UP000078286">
    <property type="component" value="Unassembled WGS sequence"/>
</dbReference>
<organism evidence="4 5">
    <name type="scientific">Buttiauxella noackiae ATCC 51607</name>
    <dbReference type="NCBI Taxonomy" id="1354255"/>
    <lineage>
        <taxon>Bacteria</taxon>
        <taxon>Pseudomonadati</taxon>
        <taxon>Pseudomonadota</taxon>
        <taxon>Gammaproteobacteria</taxon>
        <taxon>Enterobacterales</taxon>
        <taxon>Enterobacteriaceae</taxon>
        <taxon>Buttiauxella</taxon>
    </lineage>
</organism>
<evidence type="ECO:0000256" key="1">
    <source>
        <dbReference type="ARBA" id="ARBA00023125"/>
    </source>
</evidence>
<dbReference type="CDD" id="cd00338">
    <property type="entry name" value="Ser_Recombinase"/>
    <property type="match status" value="1"/>
</dbReference>
<evidence type="ECO:0000313" key="5">
    <source>
        <dbReference type="Proteomes" id="UP000078286"/>
    </source>
</evidence>
<dbReference type="PANTHER" id="PTHR30461:SF2">
    <property type="entry name" value="SERINE RECOMBINASE PINE-RELATED"/>
    <property type="match status" value="1"/>
</dbReference>
<comment type="caution">
    <text evidence="4">The sequence shown here is derived from an EMBL/GenBank/DDBJ whole genome shotgun (WGS) entry which is preliminary data.</text>
</comment>
<keyword evidence="1" id="KW-0238">DNA-binding</keyword>
<dbReference type="SUPFAM" id="SSF53041">
    <property type="entry name" value="Resolvase-like"/>
    <property type="match status" value="1"/>
</dbReference>
<dbReference type="PATRIC" id="fig|1354255.3.peg.4571"/>
<dbReference type="Gene3D" id="3.40.50.1390">
    <property type="entry name" value="Resolvase, N-terminal catalytic domain"/>
    <property type="match status" value="1"/>
</dbReference>
<protein>
    <submittedName>
        <fullName evidence="4">Site-specific recombinase, resolvase family</fullName>
    </submittedName>
</protein>
<evidence type="ECO:0000256" key="2">
    <source>
        <dbReference type="ARBA" id="ARBA00023172"/>
    </source>
</evidence>
<dbReference type="PANTHER" id="PTHR30461">
    <property type="entry name" value="DNA-INVERTASE FROM LAMBDOID PROPHAGE"/>
    <property type="match status" value="1"/>
</dbReference>
<dbReference type="InterPro" id="IPR011109">
    <property type="entry name" value="DNA_bind_recombinase_dom"/>
</dbReference>
<feature type="domain" description="Resolvase/invertase-type recombinase catalytic" evidence="3">
    <location>
        <begin position="3"/>
        <end position="137"/>
    </location>
</feature>
<reference evidence="4 5" key="1">
    <citation type="submission" date="2016-04" db="EMBL/GenBank/DDBJ databases">
        <title>ATOL: Assembling a taxonomically balanced genome-scale reconstruction of the evolutionary history of the Enterobacteriaceae.</title>
        <authorList>
            <person name="Plunkett G.III."/>
            <person name="Neeno-Eckwall E.C."/>
            <person name="Glasner J.D."/>
            <person name="Perna N.T."/>
        </authorList>
    </citation>
    <scope>NUCLEOTIDE SEQUENCE [LARGE SCALE GENOMIC DNA]</scope>
    <source>
        <strain evidence="4 5">ATCC 51607</strain>
    </source>
</reference>
<proteinExistence type="predicted"/>
<dbReference type="InterPro" id="IPR006119">
    <property type="entry name" value="Resolv_N"/>
</dbReference>
<dbReference type="GO" id="GO:0000150">
    <property type="term" value="F:DNA strand exchange activity"/>
    <property type="evidence" value="ECO:0007669"/>
    <property type="project" value="InterPro"/>
</dbReference>
<dbReference type="InterPro" id="IPR050639">
    <property type="entry name" value="SSR_resolvase"/>
</dbReference>
<gene>
    <name evidence="4" type="ORF">M979_4428</name>
</gene>
<dbReference type="Pfam" id="PF07508">
    <property type="entry name" value="Recombinase"/>
    <property type="match status" value="1"/>
</dbReference>
<evidence type="ECO:0000313" key="4">
    <source>
        <dbReference type="EMBL" id="OAT14619.1"/>
    </source>
</evidence>
<sequence length="228" mass="24981">MKVVTYYRISKKGTGLGLEAQEDYCNAAIHQQGWTKVASFTDNGVSGSLRNRPELDKAVAYCLKHGAVLMAAKVDRFHRDVEHMAALMKQVNIKIATMPTADNFQINLFAALAQQEREFIAARTKDALAKLQDRADAGDTESQAKIARRNHIAPEVRAAGTVASAAARNAMAADYLQTVEDAFLAGKAKGYTSVRQLAAYMNERGFKTINGKEWTSSTVQRISKQLVA</sequence>
<dbReference type="InterPro" id="IPR036162">
    <property type="entry name" value="Resolvase-like_N_sf"/>
</dbReference>
<dbReference type="RefSeq" id="WP_064556436.1">
    <property type="nucleotide sequence ID" value="NZ_LXEO01000076.1"/>
</dbReference>
<keyword evidence="5" id="KW-1185">Reference proteome</keyword>
<evidence type="ECO:0000259" key="3">
    <source>
        <dbReference type="SMART" id="SM00857"/>
    </source>
</evidence>
<dbReference type="AlphaFoldDB" id="A0A1B7HG66"/>
<keyword evidence="2" id="KW-0233">DNA recombination</keyword>